<keyword evidence="1" id="KW-0472">Membrane</keyword>
<accession>A0A0B7IME6</accession>
<dbReference type="EMBL" id="CDOL01000223">
    <property type="protein sequence ID" value="CEN53045.1"/>
    <property type="molecule type" value="Genomic_DNA"/>
</dbReference>
<name>A0A0B7IME6_9FLAO</name>
<gene>
    <name evidence="2" type="ORF">CCAND93_350022</name>
</gene>
<reference evidence="2 3" key="1">
    <citation type="submission" date="2015-01" db="EMBL/GenBank/DDBJ databases">
        <authorList>
            <person name="Xiang T."/>
            <person name="Song Y."/>
            <person name="Huang L."/>
            <person name="Wang B."/>
            <person name="Wu P."/>
        </authorList>
    </citation>
    <scope>NUCLEOTIDE SEQUENCE [LARGE SCALE GENOMIC DNA]</scope>
    <source>
        <strain evidence="2 3">CcD93</strain>
    </source>
</reference>
<organism evidence="2 3">
    <name type="scientific">Capnocytophaga canis</name>
    <dbReference type="NCBI Taxonomy" id="1848903"/>
    <lineage>
        <taxon>Bacteria</taxon>
        <taxon>Pseudomonadati</taxon>
        <taxon>Bacteroidota</taxon>
        <taxon>Flavobacteriia</taxon>
        <taxon>Flavobacteriales</taxon>
        <taxon>Flavobacteriaceae</taxon>
        <taxon>Capnocytophaga</taxon>
    </lineage>
</organism>
<sequence length="147" mass="16960">MELIFFECMNFSSFVLKIIVAYLIYYGINILYDVFIKKDKSSRDNDSERVVDFGDVIQEETIDVTDHIEPISIEEKYNHTITSNIKNSVFSESTENEKNTDNIIPDTMILVDEEDDSDEIDLPIEGQAIPFEALLKEGKELFSNVNF</sequence>
<proteinExistence type="predicted"/>
<evidence type="ECO:0000256" key="1">
    <source>
        <dbReference type="SAM" id="Phobius"/>
    </source>
</evidence>
<keyword evidence="1" id="KW-1133">Transmembrane helix</keyword>
<dbReference type="RefSeq" id="WP_156127617.1">
    <property type="nucleotide sequence ID" value="NZ_CDOL01000223.1"/>
</dbReference>
<keyword evidence="1" id="KW-0812">Transmembrane</keyword>
<dbReference type="Proteomes" id="UP000038200">
    <property type="component" value="Unassembled WGS sequence"/>
</dbReference>
<evidence type="ECO:0000313" key="2">
    <source>
        <dbReference type="EMBL" id="CEN53045.1"/>
    </source>
</evidence>
<feature type="transmembrane region" description="Helical" evidence="1">
    <location>
        <begin position="14"/>
        <end position="35"/>
    </location>
</feature>
<dbReference type="OrthoDB" id="852536at2"/>
<protein>
    <submittedName>
        <fullName evidence="2">Uncharacterized protein</fullName>
    </submittedName>
</protein>
<evidence type="ECO:0000313" key="3">
    <source>
        <dbReference type="Proteomes" id="UP000038200"/>
    </source>
</evidence>
<dbReference type="AlphaFoldDB" id="A0A0B7IME6"/>